<proteinExistence type="predicted"/>
<name>A0A0M8ZQT9_9HYME</name>
<accession>A0A0M8ZQT9</accession>
<evidence type="ECO:0000313" key="1">
    <source>
        <dbReference type="EMBL" id="KOX69250.1"/>
    </source>
</evidence>
<keyword evidence="2" id="KW-1185">Reference proteome</keyword>
<evidence type="ECO:0000313" key="2">
    <source>
        <dbReference type="Proteomes" id="UP000053105"/>
    </source>
</evidence>
<dbReference type="EMBL" id="KQ435896">
    <property type="protein sequence ID" value="KOX69250.1"/>
    <property type="molecule type" value="Genomic_DNA"/>
</dbReference>
<sequence length="43" mass="4682">MAATVFDQHKPVMNAWNSAKGIALQAKNRKRRKSSAGIAEELG</sequence>
<organism evidence="1 2">
    <name type="scientific">Melipona quadrifasciata</name>
    <dbReference type="NCBI Taxonomy" id="166423"/>
    <lineage>
        <taxon>Eukaryota</taxon>
        <taxon>Metazoa</taxon>
        <taxon>Ecdysozoa</taxon>
        <taxon>Arthropoda</taxon>
        <taxon>Hexapoda</taxon>
        <taxon>Insecta</taxon>
        <taxon>Pterygota</taxon>
        <taxon>Neoptera</taxon>
        <taxon>Endopterygota</taxon>
        <taxon>Hymenoptera</taxon>
        <taxon>Apocrita</taxon>
        <taxon>Aculeata</taxon>
        <taxon>Apoidea</taxon>
        <taxon>Anthophila</taxon>
        <taxon>Apidae</taxon>
        <taxon>Melipona</taxon>
    </lineage>
</organism>
<dbReference type="AlphaFoldDB" id="A0A0M8ZQT9"/>
<reference evidence="1 2" key="1">
    <citation type="submission" date="2015-07" db="EMBL/GenBank/DDBJ databases">
        <title>The genome of Melipona quadrifasciata.</title>
        <authorList>
            <person name="Pan H."/>
            <person name="Kapheim K."/>
        </authorList>
    </citation>
    <scope>NUCLEOTIDE SEQUENCE [LARGE SCALE GENOMIC DNA]</scope>
    <source>
        <strain evidence="1">0111107301</strain>
        <tissue evidence="1">Whole body</tissue>
    </source>
</reference>
<dbReference type="Proteomes" id="UP000053105">
    <property type="component" value="Unassembled WGS sequence"/>
</dbReference>
<gene>
    <name evidence="1" type="ORF">WN51_04286</name>
</gene>
<protein>
    <submittedName>
        <fullName evidence="1">Uncharacterized protein</fullName>
    </submittedName>
</protein>